<proteinExistence type="predicted"/>
<comment type="caution">
    <text evidence="2">The sequence shown here is derived from an EMBL/GenBank/DDBJ whole genome shotgun (WGS) entry which is preliminary data.</text>
</comment>
<evidence type="ECO:0000313" key="2">
    <source>
        <dbReference type="EMBL" id="KAK6759460.1"/>
    </source>
</evidence>
<dbReference type="Proteomes" id="UP001303046">
    <property type="component" value="Unassembled WGS sequence"/>
</dbReference>
<protein>
    <submittedName>
        <fullName evidence="2">Uncharacterized protein</fullName>
    </submittedName>
</protein>
<feature type="compositionally biased region" description="Polar residues" evidence="1">
    <location>
        <begin position="199"/>
        <end position="217"/>
    </location>
</feature>
<keyword evidence="3" id="KW-1185">Reference proteome</keyword>
<dbReference type="EMBL" id="JAVFWL010000006">
    <property type="protein sequence ID" value="KAK6759460.1"/>
    <property type="molecule type" value="Genomic_DNA"/>
</dbReference>
<gene>
    <name evidence="2" type="primary">Necator_chrX.g21355</name>
    <name evidence="2" type="ORF">RB195_021194</name>
</gene>
<evidence type="ECO:0000256" key="1">
    <source>
        <dbReference type="SAM" id="MobiDB-lite"/>
    </source>
</evidence>
<accession>A0ABR1EA50</accession>
<sequence length="317" mass="35288">MRSHVVFVFGIFIGSKRINRLFSYVGKSTRAIYDATVRDQKLKDSGYKLGAQNLCISLPSDRLCAGIAYVPRLRHCTGDRGGCRDAESNGVGTASIAALVPKAQQLGGNRKSTESMQSMHRHHGRLIANTGELFRVHIHKHKVMCDSTSQTTKIPHRGFNSKAREVLIGDNNARVAGMANKSASEFDLLRKVVGIKKQSPVSPRSPKTPNSSTSCNEQPIFDSIGERPVVKRHKQLAQIGKTRSCGEFKIGERRLIKTYQEENIIKMPSIDSEPANLDIDSDRFSMDFEALCKVRTYEVCEKQKKKDVAAWLSKQSP</sequence>
<feature type="region of interest" description="Disordered" evidence="1">
    <location>
        <begin position="197"/>
        <end position="219"/>
    </location>
</feature>
<organism evidence="2 3">
    <name type="scientific">Necator americanus</name>
    <name type="common">Human hookworm</name>
    <dbReference type="NCBI Taxonomy" id="51031"/>
    <lineage>
        <taxon>Eukaryota</taxon>
        <taxon>Metazoa</taxon>
        <taxon>Ecdysozoa</taxon>
        <taxon>Nematoda</taxon>
        <taxon>Chromadorea</taxon>
        <taxon>Rhabditida</taxon>
        <taxon>Rhabditina</taxon>
        <taxon>Rhabditomorpha</taxon>
        <taxon>Strongyloidea</taxon>
        <taxon>Ancylostomatidae</taxon>
        <taxon>Bunostominae</taxon>
        <taxon>Necator</taxon>
    </lineage>
</organism>
<reference evidence="2 3" key="1">
    <citation type="submission" date="2023-08" db="EMBL/GenBank/DDBJ databases">
        <title>A Necator americanus chromosomal reference genome.</title>
        <authorList>
            <person name="Ilik V."/>
            <person name="Petrzelkova K.J."/>
            <person name="Pardy F."/>
            <person name="Fuh T."/>
            <person name="Niatou-Singa F.S."/>
            <person name="Gouil Q."/>
            <person name="Baker L."/>
            <person name="Ritchie M.E."/>
            <person name="Jex A.R."/>
            <person name="Gazzola D."/>
            <person name="Li H."/>
            <person name="Toshio Fujiwara R."/>
            <person name="Zhan B."/>
            <person name="Aroian R.V."/>
            <person name="Pafco B."/>
            <person name="Schwarz E.M."/>
        </authorList>
    </citation>
    <scope>NUCLEOTIDE SEQUENCE [LARGE SCALE GENOMIC DNA]</scope>
    <source>
        <strain evidence="2 3">Aroian</strain>
        <tissue evidence="2">Whole animal</tissue>
    </source>
</reference>
<evidence type="ECO:0000313" key="3">
    <source>
        <dbReference type="Proteomes" id="UP001303046"/>
    </source>
</evidence>
<name>A0ABR1EA50_NECAM</name>